<keyword evidence="2" id="KW-0238">DNA-binding</keyword>
<dbReference type="InterPro" id="IPR036390">
    <property type="entry name" value="WH_DNA-bd_sf"/>
</dbReference>
<feature type="domain" description="HTH marR-type" evidence="4">
    <location>
        <begin position="1"/>
        <end position="135"/>
    </location>
</feature>
<dbReference type="Proteomes" id="UP000269374">
    <property type="component" value="Chromosome"/>
</dbReference>
<keyword evidence="1" id="KW-0805">Transcription regulation</keyword>
<dbReference type="KEGG" id="lact:D7I46_02265"/>
<evidence type="ECO:0000256" key="3">
    <source>
        <dbReference type="ARBA" id="ARBA00023163"/>
    </source>
</evidence>
<dbReference type="GO" id="GO:0003700">
    <property type="term" value="F:DNA-binding transcription factor activity"/>
    <property type="evidence" value="ECO:0007669"/>
    <property type="project" value="InterPro"/>
</dbReference>
<dbReference type="AlphaFoldDB" id="A0A387BFW1"/>
<dbReference type="GO" id="GO:0003677">
    <property type="term" value="F:DNA binding"/>
    <property type="evidence" value="ECO:0007669"/>
    <property type="project" value="UniProtKB-KW"/>
</dbReference>
<proteinExistence type="predicted"/>
<keyword evidence="6" id="KW-1185">Reference proteome</keyword>
<evidence type="ECO:0000313" key="6">
    <source>
        <dbReference type="Proteomes" id="UP000269374"/>
    </source>
</evidence>
<dbReference type="PANTHER" id="PTHR42756">
    <property type="entry name" value="TRANSCRIPTIONAL REGULATOR, MARR"/>
    <property type="match status" value="1"/>
</dbReference>
<dbReference type="PROSITE" id="PS50995">
    <property type="entry name" value="HTH_MARR_2"/>
    <property type="match status" value="1"/>
</dbReference>
<accession>A0A387BFW1</accession>
<dbReference type="PRINTS" id="PR00598">
    <property type="entry name" value="HTHMARR"/>
</dbReference>
<reference evidence="5 6" key="1">
    <citation type="submission" date="2018-09" db="EMBL/GenBank/DDBJ databases">
        <title>Genome sequencing of strain 1JSPR-7.</title>
        <authorList>
            <person name="Heo J."/>
            <person name="Kim S.-J."/>
            <person name="Kwon S.-W."/>
        </authorList>
    </citation>
    <scope>NUCLEOTIDE SEQUENCE [LARGE SCALE GENOMIC DNA]</scope>
    <source>
        <strain evidence="5 6">1JSPR-7</strain>
    </source>
</reference>
<protein>
    <submittedName>
        <fullName evidence="5">MarR family transcriptional regulator</fullName>
    </submittedName>
</protein>
<evidence type="ECO:0000259" key="4">
    <source>
        <dbReference type="PROSITE" id="PS50995"/>
    </source>
</evidence>
<evidence type="ECO:0000313" key="5">
    <source>
        <dbReference type="EMBL" id="AYG00016.1"/>
    </source>
</evidence>
<gene>
    <name evidence="5" type="ORF">D7I46_02265</name>
</gene>
<dbReference type="SMART" id="SM00347">
    <property type="entry name" value="HTH_MARR"/>
    <property type="match status" value="1"/>
</dbReference>
<dbReference type="EMBL" id="CP032627">
    <property type="protein sequence ID" value="AYG00016.1"/>
    <property type="molecule type" value="Genomic_DNA"/>
</dbReference>
<keyword evidence="3" id="KW-0804">Transcription</keyword>
<dbReference type="InterPro" id="IPR036388">
    <property type="entry name" value="WH-like_DNA-bd_sf"/>
</dbReference>
<dbReference type="SUPFAM" id="SSF46785">
    <property type="entry name" value="Winged helix' DNA-binding domain"/>
    <property type="match status" value="1"/>
</dbReference>
<dbReference type="PANTHER" id="PTHR42756:SF1">
    <property type="entry name" value="TRANSCRIPTIONAL REPRESSOR OF EMRAB OPERON"/>
    <property type="match status" value="1"/>
</dbReference>
<evidence type="ECO:0000256" key="1">
    <source>
        <dbReference type="ARBA" id="ARBA00023015"/>
    </source>
</evidence>
<dbReference type="Gene3D" id="1.10.10.10">
    <property type="entry name" value="Winged helix-like DNA-binding domain superfamily/Winged helix DNA-binding domain"/>
    <property type="match status" value="1"/>
</dbReference>
<sequence>MTREQAERFTDIVKAVNQSEAVESFNLYAHGEMLVLVHLARAFGQTIFPSEIAEATHTSPTRVAKILNTLEKKGYIVRKTDVKDRRKVQVSVTTLGNQTALQEKEKALTRISNVLEEMGQDDAEQFIVLMSRYLTITERQSLDWED</sequence>
<dbReference type="InterPro" id="IPR000835">
    <property type="entry name" value="HTH_MarR-typ"/>
</dbReference>
<organism evidence="5 6">
    <name type="scientific">Lactococcus allomyrinae</name>
    <dbReference type="NCBI Taxonomy" id="2419773"/>
    <lineage>
        <taxon>Bacteria</taxon>
        <taxon>Bacillati</taxon>
        <taxon>Bacillota</taxon>
        <taxon>Bacilli</taxon>
        <taxon>Lactobacillales</taxon>
        <taxon>Streptococcaceae</taxon>
        <taxon>Lactococcus</taxon>
    </lineage>
</organism>
<dbReference type="OrthoDB" id="5461037at2"/>
<name>A0A387BFW1_9LACT</name>
<dbReference type="Pfam" id="PF12802">
    <property type="entry name" value="MarR_2"/>
    <property type="match status" value="1"/>
</dbReference>
<evidence type="ECO:0000256" key="2">
    <source>
        <dbReference type="ARBA" id="ARBA00023125"/>
    </source>
</evidence>